<dbReference type="STRING" id="7222.B4J4L5"/>
<feature type="chain" id="PRO_5002811393" evidence="2">
    <location>
        <begin position="26"/>
        <end position="346"/>
    </location>
</feature>
<feature type="compositionally biased region" description="Basic and acidic residues" evidence="1">
    <location>
        <begin position="289"/>
        <end position="298"/>
    </location>
</feature>
<dbReference type="OrthoDB" id="7883881at2759"/>
<dbReference type="InParanoid" id="B4J4L5"/>
<keyword evidence="2" id="KW-0732">Signal</keyword>
<dbReference type="PhylomeDB" id="B4J4L5"/>
<evidence type="ECO:0000313" key="3">
    <source>
        <dbReference type="EMBL" id="EDW02720.1"/>
    </source>
</evidence>
<proteinExistence type="predicted"/>
<evidence type="ECO:0000313" key="4">
    <source>
        <dbReference type="Proteomes" id="UP000001070"/>
    </source>
</evidence>
<evidence type="ECO:0000256" key="1">
    <source>
        <dbReference type="SAM" id="MobiDB-lite"/>
    </source>
</evidence>
<name>B4J4L5_DROGR</name>
<organism evidence="4">
    <name type="scientific">Drosophila grimshawi</name>
    <name type="common">Hawaiian fruit fly</name>
    <name type="synonym">Idiomyia grimshawi</name>
    <dbReference type="NCBI Taxonomy" id="7222"/>
    <lineage>
        <taxon>Eukaryota</taxon>
        <taxon>Metazoa</taxon>
        <taxon>Ecdysozoa</taxon>
        <taxon>Arthropoda</taxon>
        <taxon>Hexapoda</taxon>
        <taxon>Insecta</taxon>
        <taxon>Pterygota</taxon>
        <taxon>Neoptera</taxon>
        <taxon>Endopterygota</taxon>
        <taxon>Diptera</taxon>
        <taxon>Brachycera</taxon>
        <taxon>Muscomorpha</taxon>
        <taxon>Ephydroidea</taxon>
        <taxon>Drosophilidae</taxon>
        <taxon>Drosophila</taxon>
        <taxon>Hawaiian Drosophila</taxon>
    </lineage>
</organism>
<feature type="region of interest" description="Disordered" evidence="1">
    <location>
        <begin position="104"/>
        <end position="128"/>
    </location>
</feature>
<dbReference type="Proteomes" id="UP000001070">
    <property type="component" value="Unassembled WGS sequence"/>
</dbReference>
<dbReference type="HOGENOM" id="CLU_059242_0_0_1"/>
<dbReference type="KEGG" id="dgr:6559439"/>
<feature type="region of interest" description="Disordered" evidence="1">
    <location>
        <begin position="275"/>
        <end position="298"/>
    </location>
</feature>
<dbReference type="EMBL" id="CH916367">
    <property type="protein sequence ID" value="EDW02720.1"/>
    <property type="molecule type" value="Genomic_DNA"/>
</dbReference>
<accession>B4J4L5</accession>
<protein>
    <submittedName>
        <fullName evidence="3">GH22140</fullName>
    </submittedName>
</protein>
<evidence type="ECO:0000256" key="2">
    <source>
        <dbReference type="SAM" id="SignalP"/>
    </source>
</evidence>
<gene>
    <name evidence="3" type="primary">Dgri\GH22140</name>
    <name evidence="3" type="ORF">Dgri_GH22140</name>
</gene>
<dbReference type="AlphaFoldDB" id="B4J4L5"/>
<dbReference type="eggNOG" id="ENOG502TDTS">
    <property type="taxonomic scope" value="Eukaryota"/>
</dbReference>
<keyword evidence="4" id="KW-1185">Reference proteome</keyword>
<dbReference type="OMA" id="KEPQRRV"/>
<feature type="signal peptide" evidence="2">
    <location>
        <begin position="1"/>
        <end position="25"/>
    </location>
</feature>
<reference evidence="3 4" key="1">
    <citation type="journal article" date="2007" name="Nature">
        <title>Evolution of genes and genomes on the Drosophila phylogeny.</title>
        <authorList>
            <consortium name="Drosophila 12 Genomes Consortium"/>
            <person name="Clark A.G."/>
            <person name="Eisen M.B."/>
            <person name="Smith D.R."/>
            <person name="Bergman C.M."/>
            <person name="Oliver B."/>
            <person name="Markow T.A."/>
            <person name="Kaufman T.C."/>
            <person name="Kellis M."/>
            <person name="Gelbart W."/>
            <person name="Iyer V.N."/>
            <person name="Pollard D.A."/>
            <person name="Sackton T.B."/>
            <person name="Larracuente A.M."/>
            <person name="Singh N.D."/>
            <person name="Abad J.P."/>
            <person name="Abt D.N."/>
            <person name="Adryan B."/>
            <person name="Aguade M."/>
            <person name="Akashi H."/>
            <person name="Anderson W.W."/>
            <person name="Aquadro C.F."/>
            <person name="Ardell D.H."/>
            <person name="Arguello R."/>
            <person name="Artieri C.G."/>
            <person name="Barbash D.A."/>
            <person name="Barker D."/>
            <person name="Barsanti P."/>
            <person name="Batterham P."/>
            <person name="Batzoglou S."/>
            <person name="Begun D."/>
            <person name="Bhutkar A."/>
            <person name="Blanco E."/>
            <person name="Bosak S.A."/>
            <person name="Bradley R.K."/>
            <person name="Brand A.D."/>
            <person name="Brent M.R."/>
            <person name="Brooks A.N."/>
            <person name="Brown R.H."/>
            <person name="Butlin R.K."/>
            <person name="Caggese C."/>
            <person name="Calvi B.R."/>
            <person name="Bernardo de Carvalho A."/>
            <person name="Caspi A."/>
            <person name="Castrezana S."/>
            <person name="Celniker S.E."/>
            <person name="Chang J.L."/>
            <person name="Chapple C."/>
            <person name="Chatterji S."/>
            <person name="Chinwalla A."/>
            <person name="Civetta A."/>
            <person name="Clifton S.W."/>
            <person name="Comeron J.M."/>
            <person name="Costello J.C."/>
            <person name="Coyne J.A."/>
            <person name="Daub J."/>
            <person name="David R.G."/>
            <person name="Delcher A.L."/>
            <person name="Delehaunty K."/>
            <person name="Do C.B."/>
            <person name="Ebling H."/>
            <person name="Edwards K."/>
            <person name="Eickbush T."/>
            <person name="Evans J.D."/>
            <person name="Filipski A."/>
            <person name="Findeiss S."/>
            <person name="Freyhult E."/>
            <person name="Fulton L."/>
            <person name="Fulton R."/>
            <person name="Garcia A.C."/>
            <person name="Gardiner A."/>
            <person name="Garfield D.A."/>
            <person name="Garvin B.E."/>
            <person name="Gibson G."/>
            <person name="Gilbert D."/>
            <person name="Gnerre S."/>
            <person name="Godfrey J."/>
            <person name="Good R."/>
            <person name="Gotea V."/>
            <person name="Gravely B."/>
            <person name="Greenberg A.J."/>
            <person name="Griffiths-Jones S."/>
            <person name="Gross S."/>
            <person name="Guigo R."/>
            <person name="Gustafson E.A."/>
            <person name="Haerty W."/>
            <person name="Hahn M.W."/>
            <person name="Halligan D.L."/>
            <person name="Halpern A.L."/>
            <person name="Halter G.M."/>
            <person name="Han M.V."/>
            <person name="Heger A."/>
            <person name="Hillier L."/>
            <person name="Hinrichs A.S."/>
            <person name="Holmes I."/>
            <person name="Hoskins R.A."/>
            <person name="Hubisz M.J."/>
            <person name="Hultmark D."/>
            <person name="Huntley M.A."/>
            <person name="Jaffe D.B."/>
            <person name="Jagadeeshan S."/>
            <person name="Jeck W.R."/>
            <person name="Johnson J."/>
            <person name="Jones C.D."/>
            <person name="Jordan W.C."/>
            <person name="Karpen G.H."/>
            <person name="Kataoka E."/>
            <person name="Keightley P.D."/>
            <person name="Kheradpour P."/>
            <person name="Kirkness E.F."/>
            <person name="Koerich L.B."/>
            <person name="Kristiansen K."/>
            <person name="Kudrna D."/>
            <person name="Kulathinal R.J."/>
            <person name="Kumar S."/>
            <person name="Kwok R."/>
            <person name="Lander E."/>
            <person name="Langley C.H."/>
            <person name="Lapoint R."/>
            <person name="Lazzaro B.P."/>
            <person name="Lee S.J."/>
            <person name="Levesque L."/>
            <person name="Li R."/>
            <person name="Lin C.F."/>
            <person name="Lin M.F."/>
            <person name="Lindblad-Toh K."/>
            <person name="Llopart A."/>
            <person name="Long M."/>
            <person name="Low L."/>
            <person name="Lozovsky E."/>
            <person name="Lu J."/>
            <person name="Luo M."/>
            <person name="Machado C.A."/>
            <person name="Makalowski W."/>
            <person name="Marzo M."/>
            <person name="Matsuda M."/>
            <person name="Matzkin L."/>
            <person name="McAllister B."/>
            <person name="McBride C.S."/>
            <person name="McKernan B."/>
            <person name="McKernan K."/>
            <person name="Mendez-Lago M."/>
            <person name="Minx P."/>
            <person name="Mollenhauer M.U."/>
            <person name="Montooth K."/>
            <person name="Mount S.M."/>
            <person name="Mu X."/>
            <person name="Myers E."/>
            <person name="Negre B."/>
            <person name="Newfeld S."/>
            <person name="Nielsen R."/>
            <person name="Noor M.A."/>
            <person name="O'Grady P."/>
            <person name="Pachter L."/>
            <person name="Papaceit M."/>
            <person name="Parisi M.J."/>
            <person name="Parisi M."/>
            <person name="Parts L."/>
            <person name="Pedersen J.S."/>
            <person name="Pesole G."/>
            <person name="Phillippy A.M."/>
            <person name="Ponting C.P."/>
            <person name="Pop M."/>
            <person name="Porcelli D."/>
            <person name="Powell J.R."/>
            <person name="Prohaska S."/>
            <person name="Pruitt K."/>
            <person name="Puig M."/>
            <person name="Quesneville H."/>
            <person name="Ram K.R."/>
            <person name="Rand D."/>
            <person name="Rasmussen M.D."/>
            <person name="Reed L.K."/>
            <person name="Reenan R."/>
            <person name="Reily A."/>
            <person name="Remington K.A."/>
            <person name="Rieger T.T."/>
            <person name="Ritchie M.G."/>
            <person name="Robin C."/>
            <person name="Rogers Y.H."/>
            <person name="Rohde C."/>
            <person name="Rozas J."/>
            <person name="Rubenfield M.J."/>
            <person name="Ruiz A."/>
            <person name="Russo S."/>
            <person name="Salzberg S.L."/>
            <person name="Sanchez-Gracia A."/>
            <person name="Saranga D.J."/>
            <person name="Sato H."/>
            <person name="Schaeffer S.W."/>
            <person name="Schatz M.C."/>
            <person name="Schlenke T."/>
            <person name="Schwartz R."/>
            <person name="Segarra C."/>
            <person name="Singh R.S."/>
            <person name="Sirot L."/>
            <person name="Sirota M."/>
            <person name="Sisneros N.B."/>
            <person name="Smith C.D."/>
            <person name="Smith T.F."/>
            <person name="Spieth J."/>
            <person name="Stage D.E."/>
            <person name="Stark A."/>
            <person name="Stephan W."/>
            <person name="Strausberg R.L."/>
            <person name="Strempel S."/>
            <person name="Sturgill D."/>
            <person name="Sutton G."/>
            <person name="Sutton G.G."/>
            <person name="Tao W."/>
            <person name="Teichmann S."/>
            <person name="Tobari Y.N."/>
            <person name="Tomimura Y."/>
            <person name="Tsolas J.M."/>
            <person name="Valente V.L."/>
            <person name="Venter E."/>
            <person name="Venter J.C."/>
            <person name="Vicario S."/>
            <person name="Vieira F.G."/>
            <person name="Vilella A.J."/>
            <person name="Villasante A."/>
            <person name="Walenz B."/>
            <person name="Wang J."/>
            <person name="Wasserman M."/>
            <person name="Watts T."/>
            <person name="Wilson D."/>
            <person name="Wilson R.K."/>
            <person name="Wing R.A."/>
            <person name="Wolfner M.F."/>
            <person name="Wong A."/>
            <person name="Wong G.K."/>
            <person name="Wu C.I."/>
            <person name="Wu G."/>
            <person name="Yamamoto D."/>
            <person name="Yang H.P."/>
            <person name="Yang S.P."/>
            <person name="Yorke J.A."/>
            <person name="Yoshida K."/>
            <person name="Zdobnov E."/>
            <person name="Zhang P."/>
            <person name="Zhang Y."/>
            <person name="Zimin A.V."/>
            <person name="Baldwin J."/>
            <person name="Abdouelleil A."/>
            <person name="Abdulkadir J."/>
            <person name="Abebe A."/>
            <person name="Abera B."/>
            <person name="Abreu J."/>
            <person name="Acer S.C."/>
            <person name="Aftuck L."/>
            <person name="Alexander A."/>
            <person name="An P."/>
            <person name="Anderson E."/>
            <person name="Anderson S."/>
            <person name="Arachi H."/>
            <person name="Azer M."/>
            <person name="Bachantsang P."/>
            <person name="Barry A."/>
            <person name="Bayul T."/>
            <person name="Berlin A."/>
            <person name="Bessette D."/>
            <person name="Bloom T."/>
            <person name="Blye J."/>
            <person name="Boguslavskiy L."/>
            <person name="Bonnet C."/>
            <person name="Boukhgalter B."/>
            <person name="Bourzgui I."/>
            <person name="Brown A."/>
            <person name="Cahill P."/>
            <person name="Channer S."/>
            <person name="Cheshatsang Y."/>
            <person name="Chuda L."/>
            <person name="Citroen M."/>
            <person name="Collymore A."/>
            <person name="Cooke P."/>
            <person name="Costello M."/>
            <person name="D'Aco K."/>
            <person name="Daza R."/>
            <person name="De Haan G."/>
            <person name="DeGray S."/>
            <person name="DeMaso C."/>
            <person name="Dhargay N."/>
            <person name="Dooley K."/>
            <person name="Dooley E."/>
            <person name="Doricent M."/>
            <person name="Dorje P."/>
            <person name="Dorjee K."/>
            <person name="Dupes A."/>
            <person name="Elong R."/>
            <person name="Falk J."/>
            <person name="Farina A."/>
            <person name="Faro S."/>
            <person name="Ferguson D."/>
            <person name="Fisher S."/>
            <person name="Foley C.D."/>
            <person name="Franke A."/>
            <person name="Friedrich D."/>
            <person name="Gadbois L."/>
            <person name="Gearin G."/>
            <person name="Gearin C.R."/>
            <person name="Giannoukos G."/>
            <person name="Goode T."/>
            <person name="Graham J."/>
            <person name="Grandbois E."/>
            <person name="Grewal S."/>
            <person name="Gyaltsen K."/>
            <person name="Hafez N."/>
            <person name="Hagos B."/>
            <person name="Hall J."/>
            <person name="Henson C."/>
            <person name="Hollinger A."/>
            <person name="Honan T."/>
            <person name="Huard M.D."/>
            <person name="Hughes L."/>
            <person name="Hurhula B."/>
            <person name="Husby M.E."/>
            <person name="Kamat A."/>
            <person name="Kanga B."/>
            <person name="Kashin S."/>
            <person name="Khazanovich D."/>
            <person name="Kisner P."/>
            <person name="Lance K."/>
            <person name="Lara M."/>
            <person name="Lee W."/>
            <person name="Lennon N."/>
            <person name="Letendre F."/>
            <person name="LeVine R."/>
            <person name="Lipovsky A."/>
            <person name="Liu X."/>
            <person name="Liu J."/>
            <person name="Liu S."/>
            <person name="Lokyitsang T."/>
            <person name="Lokyitsang Y."/>
            <person name="Lubonja R."/>
            <person name="Lui A."/>
            <person name="MacDonald P."/>
            <person name="Magnisalis V."/>
            <person name="Maru K."/>
            <person name="Matthews C."/>
            <person name="McCusker W."/>
            <person name="McDonough S."/>
            <person name="Mehta T."/>
            <person name="Meldrim J."/>
            <person name="Meneus L."/>
            <person name="Mihai O."/>
            <person name="Mihalev A."/>
            <person name="Mihova T."/>
            <person name="Mittelman R."/>
            <person name="Mlenga V."/>
            <person name="Montmayeur A."/>
            <person name="Mulrain L."/>
            <person name="Navidi A."/>
            <person name="Naylor J."/>
            <person name="Negash T."/>
            <person name="Nguyen T."/>
            <person name="Nguyen N."/>
            <person name="Nicol R."/>
            <person name="Norbu C."/>
            <person name="Norbu N."/>
            <person name="Novod N."/>
            <person name="O'Neill B."/>
            <person name="Osman S."/>
            <person name="Markiewicz E."/>
            <person name="Oyono O.L."/>
            <person name="Patti C."/>
            <person name="Phunkhang P."/>
            <person name="Pierre F."/>
            <person name="Priest M."/>
            <person name="Raghuraman S."/>
            <person name="Rege F."/>
            <person name="Reyes R."/>
            <person name="Rise C."/>
            <person name="Rogov P."/>
            <person name="Ross K."/>
            <person name="Ryan E."/>
            <person name="Settipalli S."/>
            <person name="Shea T."/>
            <person name="Sherpa N."/>
            <person name="Shi L."/>
            <person name="Shih D."/>
            <person name="Sparrow T."/>
            <person name="Spaulding J."/>
            <person name="Stalker J."/>
            <person name="Stange-Thomann N."/>
            <person name="Stavropoulos S."/>
            <person name="Stone C."/>
            <person name="Strader C."/>
            <person name="Tesfaye S."/>
            <person name="Thomson T."/>
            <person name="Thoulutsang Y."/>
            <person name="Thoulutsang D."/>
            <person name="Topham K."/>
            <person name="Topping I."/>
            <person name="Tsamla T."/>
            <person name="Vassiliev H."/>
            <person name="Vo A."/>
            <person name="Wangchuk T."/>
            <person name="Wangdi T."/>
            <person name="Weiand M."/>
            <person name="Wilkinson J."/>
            <person name="Wilson A."/>
            <person name="Yadav S."/>
            <person name="Young G."/>
            <person name="Yu Q."/>
            <person name="Zembek L."/>
            <person name="Zhong D."/>
            <person name="Zimmer A."/>
            <person name="Zwirko Z."/>
            <person name="Jaffe D.B."/>
            <person name="Alvarez P."/>
            <person name="Brockman W."/>
            <person name="Butler J."/>
            <person name="Chin C."/>
            <person name="Gnerre S."/>
            <person name="Grabherr M."/>
            <person name="Kleber M."/>
            <person name="Mauceli E."/>
            <person name="MacCallum I."/>
        </authorList>
    </citation>
    <scope>NUCLEOTIDE SEQUENCE [LARGE SCALE GENOMIC DNA]</scope>
    <source>
        <strain evidence="4">Tucson 15287-2541.00</strain>
    </source>
</reference>
<sequence>MIKILTNLLLLICFGCFLLPEPGETLRIKRSDSLANVTNNSSNNTGLPLVSLTAFAGAAKPQVKTTDKTETDVATATNAAADAVAEKKLQLLDDFQPSEYLTGGRMQRCKRREEPKSAHHVHHHNADASNAAPPYVYFNKLVSPDGKQELKEFQLMAPGVVIESMQHDINYGNAAGDMGGVLVLNADSNPSAQIRGMSKPKHYHKHKSSLALPPFLYMLQQMLQPNLNVDMVDSSSVQRNRMDAPIYQFLDGAVDNALRNNHDIFDREREIELSDKDSDKGESLMGKKTSAELTKEEKLKESVEQLSSRKENELILSCPIHHEHHATSNGESIDDDVVLVNECHII</sequence>